<dbReference type="RefSeq" id="XP_021735116.1">
    <property type="nucleotide sequence ID" value="XM_021879424.1"/>
</dbReference>
<dbReference type="EnsemblPlants" id="AUR62017538-RA">
    <property type="protein sequence ID" value="AUR62017538-RA:cds"/>
    <property type="gene ID" value="AUR62017538"/>
</dbReference>
<dbReference type="SMART" id="SM00466">
    <property type="entry name" value="SRA"/>
    <property type="match status" value="1"/>
</dbReference>
<dbReference type="PROSITE" id="PS51015">
    <property type="entry name" value="YDG"/>
    <property type="match status" value="1"/>
</dbReference>
<protein>
    <recommendedName>
        <fullName evidence="4">YDG domain-containing protein</fullName>
    </recommendedName>
</protein>
<dbReference type="InterPro" id="IPR036987">
    <property type="entry name" value="SRA-YDG_sf"/>
</dbReference>
<evidence type="ECO:0000313" key="6">
    <source>
        <dbReference type="Proteomes" id="UP000596660"/>
    </source>
</evidence>
<sequence>MAKYANIESQDYLFYCGRVRKIAVRTKPRALKISNSEVKDHNIDGKLRKFHSEDGFATGEIFLGSNSEITKAHQVFDEMSHKEKTEKNIIIPAKIVTNYTSAMKGTTTKMGFESNSGIDVVYERRKLLESFRKSCQYYRNQSGGCSKRIDCMAYDDLKDSGELFIIHKTFGPIPGVQVGECFDYRFELVIMGIHYHHYRGIDYTETSNGRVLATSVVATEGYGDDLMKPDELVYTGEGGGTFDGTSKGEAKDQELRAGNLAMKNSANDGNFVRVIRGIKSKRYDLKSATTFVYDGLYNVVDYAKKLGPNGKMQYKFTLKRCSGQKTISWEKFK</sequence>
<evidence type="ECO:0000313" key="5">
    <source>
        <dbReference type="EnsemblPlants" id="AUR62017538-RA:cds"/>
    </source>
</evidence>
<dbReference type="PANTHER" id="PTHR45660">
    <property type="entry name" value="HISTONE-LYSINE N-METHYLTRANSFERASE SETMAR"/>
    <property type="match status" value="1"/>
</dbReference>
<dbReference type="GO" id="GO:0005694">
    <property type="term" value="C:chromosome"/>
    <property type="evidence" value="ECO:0007669"/>
    <property type="project" value="UniProtKB-SubCell"/>
</dbReference>
<dbReference type="KEGG" id="cqi:110701797"/>
<dbReference type="Pfam" id="PF02182">
    <property type="entry name" value="SAD_SRA"/>
    <property type="match status" value="1"/>
</dbReference>
<dbReference type="SMR" id="A0A803LRF9"/>
<dbReference type="SUPFAM" id="SSF88697">
    <property type="entry name" value="PUA domain-like"/>
    <property type="match status" value="1"/>
</dbReference>
<dbReference type="Gramene" id="AUR62017538-RA">
    <property type="protein sequence ID" value="AUR62017538-RA:cds"/>
    <property type="gene ID" value="AUR62017538"/>
</dbReference>
<feature type="domain" description="YDG" evidence="4">
    <location>
        <begin position="171"/>
        <end position="320"/>
    </location>
</feature>
<dbReference type="GO" id="GO:0003690">
    <property type="term" value="F:double-stranded DNA binding"/>
    <property type="evidence" value="ECO:0007669"/>
    <property type="project" value="TreeGrafter"/>
</dbReference>
<reference evidence="5" key="2">
    <citation type="submission" date="2021-03" db="UniProtKB">
        <authorList>
            <consortium name="EnsemblPlants"/>
        </authorList>
    </citation>
    <scope>IDENTIFICATION</scope>
</reference>
<dbReference type="InterPro" id="IPR015947">
    <property type="entry name" value="PUA-like_sf"/>
</dbReference>
<evidence type="ECO:0000256" key="2">
    <source>
        <dbReference type="ARBA" id="ARBA00023242"/>
    </source>
</evidence>
<dbReference type="PANTHER" id="PTHR45660:SF46">
    <property type="entry name" value="HISTONE-LYSINE N-METHYLTRANSFERASE, H3 LYSINE-9 SPECIFIC SUVH6"/>
    <property type="match status" value="1"/>
</dbReference>
<dbReference type="GeneID" id="110701797"/>
<dbReference type="Proteomes" id="UP000596660">
    <property type="component" value="Unplaced"/>
</dbReference>
<accession>A0A803LRF9</accession>
<dbReference type="InterPro" id="IPR003105">
    <property type="entry name" value="SRA_YDG"/>
</dbReference>
<evidence type="ECO:0000259" key="4">
    <source>
        <dbReference type="PROSITE" id="PS51015"/>
    </source>
</evidence>
<evidence type="ECO:0000256" key="1">
    <source>
        <dbReference type="ARBA" id="ARBA00004286"/>
    </source>
</evidence>
<dbReference type="OrthoDB" id="5792673at2759"/>
<dbReference type="GO" id="GO:0005634">
    <property type="term" value="C:nucleus"/>
    <property type="evidence" value="ECO:0007669"/>
    <property type="project" value="UniProtKB-SubCell"/>
</dbReference>
<evidence type="ECO:0000256" key="3">
    <source>
        <dbReference type="PROSITE-ProRule" id="PRU00358"/>
    </source>
</evidence>
<gene>
    <name evidence="5" type="primary">LOC110701797</name>
</gene>
<dbReference type="GO" id="GO:0042054">
    <property type="term" value="F:histone methyltransferase activity"/>
    <property type="evidence" value="ECO:0007669"/>
    <property type="project" value="TreeGrafter"/>
</dbReference>
<organism evidence="5 6">
    <name type="scientific">Chenopodium quinoa</name>
    <name type="common">Quinoa</name>
    <dbReference type="NCBI Taxonomy" id="63459"/>
    <lineage>
        <taxon>Eukaryota</taxon>
        <taxon>Viridiplantae</taxon>
        <taxon>Streptophyta</taxon>
        <taxon>Embryophyta</taxon>
        <taxon>Tracheophyta</taxon>
        <taxon>Spermatophyta</taxon>
        <taxon>Magnoliopsida</taxon>
        <taxon>eudicotyledons</taxon>
        <taxon>Gunneridae</taxon>
        <taxon>Pentapetalae</taxon>
        <taxon>Caryophyllales</taxon>
        <taxon>Chenopodiaceae</taxon>
        <taxon>Chenopodioideae</taxon>
        <taxon>Atripliceae</taxon>
        <taxon>Chenopodium</taxon>
    </lineage>
</organism>
<name>A0A803LRF9_CHEQI</name>
<keyword evidence="2 3" id="KW-0539">Nucleus</keyword>
<dbReference type="OMA" id="MAKYANI"/>
<comment type="subcellular location">
    <subcellularLocation>
        <location evidence="1">Chromosome</location>
    </subcellularLocation>
    <subcellularLocation>
        <location evidence="3">Nucleus</location>
    </subcellularLocation>
</comment>
<dbReference type="InterPro" id="IPR051357">
    <property type="entry name" value="H3K9_HMTase_SUVAR3-9"/>
</dbReference>
<dbReference type="AlphaFoldDB" id="A0A803LRF9"/>
<dbReference type="Gene3D" id="2.30.280.10">
    <property type="entry name" value="SRA-YDG"/>
    <property type="match status" value="1"/>
</dbReference>
<reference evidence="5" key="1">
    <citation type="journal article" date="2017" name="Nature">
        <title>The genome of Chenopodium quinoa.</title>
        <authorList>
            <person name="Jarvis D.E."/>
            <person name="Ho Y.S."/>
            <person name="Lightfoot D.J."/>
            <person name="Schmoeckel S.M."/>
            <person name="Li B."/>
            <person name="Borm T.J.A."/>
            <person name="Ohyanagi H."/>
            <person name="Mineta K."/>
            <person name="Michell C.T."/>
            <person name="Saber N."/>
            <person name="Kharbatia N.M."/>
            <person name="Rupper R.R."/>
            <person name="Sharp A.R."/>
            <person name="Dally N."/>
            <person name="Boughton B.A."/>
            <person name="Woo Y.H."/>
            <person name="Gao G."/>
            <person name="Schijlen E.G.W.M."/>
            <person name="Guo X."/>
            <person name="Momin A.A."/>
            <person name="Negrao S."/>
            <person name="Al-Babili S."/>
            <person name="Gehring C."/>
            <person name="Roessner U."/>
            <person name="Jung C."/>
            <person name="Murphy K."/>
            <person name="Arold S.T."/>
            <person name="Gojobori T."/>
            <person name="van der Linden C.G."/>
            <person name="van Loo E.N."/>
            <person name="Jellen E.N."/>
            <person name="Maughan P.J."/>
            <person name="Tester M."/>
        </authorList>
    </citation>
    <scope>NUCLEOTIDE SEQUENCE [LARGE SCALE GENOMIC DNA]</scope>
    <source>
        <strain evidence="5">cv. PI 614886</strain>
    </source>
</reference>
<keyword evidence="6" id="KW-1185">Reference proteome</keyword>
<proteinExistence type="predicted"/>